<dbReference type="EMBL" id="VDCS01000001">
    <property type="protein sequence ID" value="TNJ46995.1"/>
    <property type="molecule type" value="Genomic_DNA"/>
</dbReference>
<proteinExistence type="inferred from homology"/>
<dbReference type="PANTHER" id="PTHR30041:SF8">
    <property type="entry name" value="PROTEIN YFFB"/>
    <property type="match status" value="1"/>
</dbReference>
<sequence length="116" mass="13631">MKKVYYLKTCNTCTRILKDLNLSSEFILQDIKSEPITVDQLEEMQKRAGTYEALFSKRAKLYKEMDLKNQNLSERDYKHYILEHYTFLSRPVIIINDNIFIGSSKKTIEGVKEALS</sequence>
<dbReference type="InterPro" id="IPR036249">
    <property type="entry name" value="Thioredoxin-like_sf"/>
</dbReference>
<accession>A0A5C4SRW8</accession>
<dbReference type="Pfam" id="PF03960">
    <property type="entry name" value="ArsC"/>
    <property type="match status" value="1"/>
</dbReference>
<evidence type="ECO:0008006" key="5">
    <source>
        <dbReference type="Google" id="ProtNLM"/>
    </source>
</evidence>
<dbReference type="InterPro" id="IPR006660">
    <property type="entry name" value="Arsenate_reductase-like"/>
</dbReference>
<dbReference type="SUPFAM" id="SSF52833">
    <property type="entry name" value="Thioredoxin-like"/>
    <property type="match status" value="1"/>
</dbReference>
<dbReference type="Proteomes" id="UP000308713">
    <property type="component" value="Unassembled WGS sequence"/>
</dbReference>
<reference evidence="3 4" key="1">
    <citation type="submission" date="2019-05" db="EMBL/GenBank/DDBJ databases">
        <title>Tamlana fucoidanivorans sp. nov., isolated from the surface of algae collected from Fujian province in China.</title>
        <authorList>
            <person name="Li J."/>
        </authorList>
    </citation>
    <scope>NUCLEOTIDE SEQUENCE [LARGE SCALE GENOMIC DNA]</scope>
    <source>
        <strain evidence="3 4">CW2-9</strain>
    </source>
</reference>
<dbReference type="RefSeq" id="WP_139694458.1">
    <property type="nucleotide sequence ID" value="NZ_CP074074.1"/>
</dbReference>
<evidence type="ECO:0000256" key="1">
    <source>
        <dbReference type="ARBA" id="ARBA00007198"/>
    </source>
</evidence>
<gene>
    <name evidence="3" type="ORF">FGF67_00265</name>
</gene>
<comment type="similarity">
    <text evidence="1 2">Belongs to the ArsC family.</text>
</comment>
<comment type="caution">
    <text evidence="3">The sequence shown here is derived from an EMBL/GenBank/DDBJ whole genome shotgun (WGS) entry which is preliminary data.</text>
</comment>
<dbReference type="PANTHER" id="PTHR30041">
    <property type="entry name" value="ARSENATE REDUCTASE"/>
    <property type="match status" value="1"/>
</dbReference>
<organism evidence="3 4">
    <name type="scientific">Allotamlana fucoidanivorans</name>
    <dbReference type="NCBI Taxonomy" id="2583814"/>
    <lineage>
        <taxon>Bacteria</taxon>
        <taxon>Pseudomonadati</taxon>
        <taxon>Bacteroidota</taxon>
        <taxon>Flavobacteriia</taxon>
        <taxon>Flavobacteriales</taxon>
        <taxon>Flavobacteriaceae</taxon>
        <taxon>Allotamlana</taxon>
    </lineage>
</organism>
<keyword evidence="4" id="KW-1185">Reference proteome</keyword>
<dbReference type="OrthoDB" id="1120494at2"/>
<protein>
    <recommendedName>
        <fullName evidence="5">Arsenate reductase</fullName>
    </recommendedName>
</protein>
<evidence type="ECO:0000313" key="4">
    <source>
        <dbReference type="Proteomes" id="UP000308713"/>
    </source>
</evidence>
<evidence type="ECO:0000256" key="2">
    <source>
        <dbReference type="PROSITE-ProRule" id="PRU01282"/>
    </source>
</evidence>
<dbReference type="AlphaFoldDB" id="A0A5C4SRW8"/>
<dbReference type="PROSITE" id="PS51353">
    <property type="entry name" value="ARSC"/>
    <property type="match status" value="1"/>
</dbReference>
<evidence type="ECO:0000313" key="3">
    <source>
        <dbReference type="EMBL" id="TNJ46995.1"/>
    </source>
</evidence>
<name>A0A5C4SRW8_9FLAO</name>
<dbReference type="Gene3D" id="3.40.30.10">
    <property type="entry name" value="Glutaredoxin"/>
    <property type="match status" value="1"/>
</dbReference>